<sequence length="231" mass="26195">MRSTESAFSKIMLICLARALFAIIASTKTEQDQAISQLITVQKVQRRRPKFDNSDMQKNREVTNECHLLTEDHPAKIPVCKATFCSVLGISKDRVSRVAKYYALNATARPEHRGGARKVAENEAKKQLVMDHIQTFTCRASHYGRRGAPGRKYLPSDLSHFNLEFGHPATDACSSCARFQLRVKDPSLTEEEKHSESASYILHRRRAWAFYDLLGKVDQDAVTLCFDFGRT</sequence>
<evidence type="ECO:0000313" key="2">
    <source>
        <dbReference type="EMBL" id="ROJ25266.1"/>
    </source>
</evidence>
<protein>
    <submittedName>
        <fullName evidence="2">Uncharacterized protein</fullName>
    </submittedName>
</protein>
<dbReference type="EMBL" id="RJVU01063416">
    <property type="protein sequence ID" value="ROJ25266.1"/>
    <property type="molecule type" value="Genomic_DNA"/>
</dbReference>
<organism evidence="2 3">
    <name type="scientific">Anabarilius grahami</name>
    <name type="common">Kanglang fish</name>
    <name type="synonym">Barilius grahami</name>
    <dbReference type="NCBI Taxonomy" id="495550"/>
    <lineage>
        <taxon>Eukaryota</taxon>
        <taxon>Metazoa</taxon>
        <taxon>Chordata</taxon>
        <taxon>Craniata</taxon>
        <taxon>Vertebrata</taxon>
        <taxon>Euteleostomi</taxon>
        <taxon>Actinopterygii</taxon>
        <taxon>Neopterygii</taxon>
        <taxon>Teleostei</taxon>
        <taxon>Ostariophysi</taxon>
        <taxon>Cypriniformes</taxon>
        <taxon>Xenocyprididae</taxon>
        <taxon>Xenocypridinae</taxon>
        <taxon>Xenocypridinae incertae sedis</taxon>
        <taxon>Anabarilius</taxon>
    </lineage>
</organism>
<dbReference type="Proteomes" id="UP000281406">
    <property type="component" value="Unassembled WGS sequence"/>
</dbReference>
<evidence type="ECO:0000313" key="3">
    <source>
        <dbReference type="Proteomes" id="UP000281406"/>
    </source>
</evidence>
<comment type="caution">
    <text evidence="2">The sequence shown here is derived from an EMBL/GenBank/DDBJ whole genome shotgun (WGS) entry which is preliminary data.</text>
</comment>
<dbReference type="AlphaFoldDB" id="A0A3N0XQQ6"/>
<name>A0A3N0XQQ6_ANAGA</name>
<proteinExistence type="predicted"/>
<dbReference type="OrthoDB" id="8815124at2759"/>
<gene>
    <name evidence="2" type="ORF">DPX16_20079</name>
</gene>
<feature type="chain" id="PRO_5018079067" evidence="1">
    <location>
        <begin position="20"/>
        <end position="231"/>
    </location>
</feature>
<dbReference type="PANTHER" id="PTHR10773:SF19">
    <property type="match status" value="1"/>
</dbReference>
<accession>A0A3N0XQQ6</accession>
<keyword evidence="1" id="KW-0732">Signal</keyword>
<dbReference type="PANTHER" id="PTHR10773">
    <property type="entry name" value="DNA-DIRECTED RNA POLYMERASES I, II, AND III SUBUNIT RPABC2"/>
    <property type="match status" value="1"/>
</dbReference>
<reference evidence="2 3" key="1">
    <citation type="submission" date="2018-10" db="EMBL/GenBank/DDBJ databases">
        <title>Genome assembly for a Yunnan-Guizhou Plateau 3E fish, Anabarilius grahami (Regan), and its evolutionary and genetic applications.</title>
        <authorList>
            <person name="Jiang W."/>
        </authorList>
    </citation>
    <scope>NUCLEOTIDE SEQUENCE [LARGE SCALE GENOMIC DNA]</scope>
    <source>
        <strain evidence="2">AG-KIZ</strain>
        <tissue evidence="2">Muscle</tissue>
    </source>
</reference>
<feature type="signal peptide" evidence="1">
    <location>
        <begin position="1"/>
        <end position="19"/>
    </location>
</feature>
<keyword evidence="3" id="KW-1185">Reference proteome</keyword>
<evidence type="ECO:0000256" key="1">
    <source>
        <dbReference type="SAM" id="SignalP"/>
    </source>
</evidence>